<reference evidence="3" key="1">
    <citation type="submission" date="2021-01" db="EMBL/GenBank/DDBJ databases">
        <title>A chromosome-scale assembly of European eel, Anguilla anguilla.</title>
        <authorList>
            <person name="Henkel C."/>
            <person name="Jong-Raadsen S.A."/>
            <person name="Dufour S."/>
            <person name="Weltzien F.-A."/>
            <person name="Palstra A.P."/>
            <person name="Pelster B."/>
            <person name="Spaink H.P."/>
            <person name="Van Den Thillart G.E."/>
            <person name="Jansen H."/>
            <person name="Zahm M."/>
            <person name="Klopp C."/>
            <person name="Cedric C."/>
            <person name="Louis A."/>
            <person name="Berthelot C."/>
            <person name="Parey E."/>
            <person name="Roest Crollius H."/>
            <person name="Montfort J."/>
            <person name="Robinson-Rechavi M."/>
            <person name="Bucao C."/>
            <person name="Bouchez O."/>
            <person name="Gislard M."/>
            <person name="Lluch J."/>
            <person name="Milhes M."/>
            <person name="Lampietro C."/>
            <person name="Lopez Roques C."/>
            <person name="Donnadieu C."/>
            <person name="Braasch I."/>
            <person name="Desvignes T."/>
            <person name="Postlethwait J."/>
            <person name="Bobe J."/>
            <person name="Guiguen Y."/>
            <person name="Dirks R."/>
        </authorList>
    </citation>
    <scope>NUCLEOTIDE SEQUENCE</scope>
    <source>
        <strain evidence="3">Tag_6206</strain>
        <tissue evidence="3">Liver</tissue>
    </source>
</reference>
<sequence length="379" mass="42869">MTPVFFKFVFLGCALGSVRGEEDEWLDPYNMTHYDSTSKSMRKIPEEPKKADTDDTSIRDWNQDEDEGIDPYKKIVLLQRAIEDVKHKASVLKQQPRSISAQNQLLESIEQLRMPHTDDLCPVPWLSTYLEARRCISVGLLIVATQFTNLSDVLSQPDVTRLLIPVGCLVTFLVLCARVAAKRRQGQPDHRDGPERNQENDLQNDDREQERQHDDREQERQEGERDNMDPEDQAPEPGPRWKMWVQNRPRGGALQNQPRRGPTLLRMSAVMRTTPSLRCPYLRLNQIHNTLQNDISAEDLTSTAQGYPWSAHFITDSARSPGKQTAKRALLSPRKCTETHSGLPSENGALRGFSWGLAARSRRAGGPAARPCAWPASAG</sequence>
<dbReference type="Proteomes" id="UP001044222">
    <property type="component" value="Unassembled WGS sequence"/>
</dbReference>
<comment type="caution">
    <text evidence="3">The sequence shown here is derived from an EMBL/GenBank/DDBJ whole genome shotgun (WGS) entry which is preliminary data.</text>
</comment>
<proteinExistence type="predicted"/>
<feature type="chain" id="PRO_5038854735" description="Chloride channel CLIC-like protein 1" evidence="2">
    <location>
        <begin position="21"/>
        <end position="379"/>
    </location>
</feature>
<evidence type="ECO:0000256" key="2">
    <source>
        <dbReference type="SAM" id="SignalP"/>
    </source>
</evidence>
<gene>
    <name evidence="3" type="ORF">ANANG_G00084250</name>
</gene>
<evidence type="ECO:0000313" key="4">
    <source>
        <dbReference type="Proteomes" id="UP001044222"/>
    </source>
</evidence>
<evidence type="ECO:0000256" key="1">
    <source>
        <dbReference type="SAM" id="MobiDB-lite"/>
    </source>
</evidence>
<protein>
    <recommendedName>
        <fullName evidence="5">Chloride channel CLIC-like protein 1</fullName>
    </recommendedName>
</protein>
<feature type="region of interest" description="Disordered" evidence="1">
    <location>
        <begin position="36"/>
        <end position="63"/>
    </location>
</feature>
<name>A0A9D3MMT1_ANGAN</name>
<feature type="region of interest" description="Disordered" evidence="1">
    <location>
        <begin position="183"/>
        <end position="244"/>
    </location>
</feature>
<dbReference type="EMBL" id="JAFIRN010000004">
    <property type="protein sequence ID" value="KAG5850608.1"/>
    <property type="molecule type" value="Genomic_DNA"/>
</dbReference>
<keyword evidence="4" id="KW-1185">Reference proteome</keyword>
<feature type="compositionally biased region" description="Basic and acidic residues" evidence="1">
    <location>
        <begin position="43"/>
        <end position="62"/>
    </location>
</feature>
<organism evidence="3 4">
    <name type="scientific">Anguilla anguilla</name>
    <name type="common">European freshwater eel</name>
    <name type="synonym">Muraena anguilla</name>
    <dbReference type="NCBI Taxonomy" id="7936"/>
    <lineage>
        <taxon>Eukaryota</taxon>
        <taxon>Metazoa</taxon>
        <taxon>Chordata</taxon>
        <taxon>Craniata</taxon>
        <taxon>Vertebrata</taxon>
        <taxon>Euteleostomi</taxon>
        <taxon>Actinopterygii</taxon>
        <taxon>Neopterygii</taxon>
        <taxon>Teleostei</taxon>
        <taxon>Anguilliformes</taxon>
        <taxon>Anguillidae</taxon>
        <taxon>Anguilla</taxon>
    </lineage>
</organism>
<evidence type="ECO:0008006" key="5">
    <source>
        <dbReference type="Google" id="ProtNLM"/>
    </source>
</evidence>
<feature type="signal peptide" evidence="2">
    <location>
        <begin position="1"/>
        <end position="20"/>
    </location>
</feature>
<dbReference type="AlphaFoldDB" id="A0A9D3MMT1"/>
<feature type="compositionally biased region" description="Basic and acidic residues" evidence="1">
    <location>
        <begin position="186"/>
        <end position="228"/>
    </location>
</feature>
<evidence type="ECO:0000313" key="3">
    <source>
        <dbReference type="EMBL" id="KAG5850608.1"/>
    </source>
</evidence>
<accession>A0A9D3MMT1</accession>
<keyword evidence="2" id="KW-0732">Signal</keyword>